<evidence type="ECO:0000256" key="5">
    <source>
        <dbReference type="ARBA" id="ARBA00022692"/>
    </source>
</evidence>
<feature type="domain" description="ABC transmembrane type-1" evidence="13">
    <location>
        <begin position="963"/>
        <end position="1243"/>
    </location>
</feature>
<dbReference type="InterPro" id="IPR044746">
    <property type="entry name" value="ABCC_6TM_D1"/>
</dbReference>
<dbReference type="FunFam" id="1.20.1560.10:FF:000066">
    <property type="entry name" value="ABC multidrug transporter (Eurofung)"/>
    <property type="match status" value="1"/>
</dbReference>
<keyword evidence="3" id="KW-0813">Transport</keyword>
<keyword evidence="9 11" id="KW-0472">Membrane</keyword>
<dbReference type="InterPro" id="IPR011527">
    <property type="entry name" value="ABC1_TM_dom"/>
</dbReference>
<keyword evidence="5 11" id="KW-0812">Transmembrane</keyword>
<dbReference type="SUPFAM" id="SSF52540">
    <property type="entry name" value="P-loop containing nucleoside triphosphate hydrolases"/>
    <property type="match status" value="2"/>
</dbReference>
<feature type="transmembrane region" description="Helical" evidence="11">
    <location>
        <begin position="1176"/>
        <end position="1206"/>
    </location>
</feature>
<dbReference type="InterPro" id="IPR027417">
    <property type="entry name" value="P-loop_NTPase"/>
</dbReference>
<organism evidence="14 15">
    <name type="scientific">Pseudovirgaria hyperparasitica</name>
    <dbReference type="NCBI Taxonomy" id="470096"/>
    <lineage>
        <taxon>Eukaryota</taxon>
        <taxon>Fungi</taxon>
        <taxon>Dikarya</taxon>
        <taxon>Ascomycota</taxon>
        <taxon>Pezizomycotina</taxon>
        <taxon>Dothideomycetes</taxon>
        <taxon>Dothideomycetes incertae sedis</taxon>
        <taxon>Acrospermales</taxon>
        <taxon>Acrospermaceae</taxon>
        <taxon>Pseudovirgaria</taxon>
    </lineage>
</organism>
<dbReference type="OrthoDB" id="6500128at2759"/>
<feature type="transmembrane region" description="Helical" evidence="11">
    <location>
        <begin position="347"/>
        <end position="366"/>
    </location>
</feature>
<feature type="transmembrane region" description="Helical" evidence="11">
    <location>
        <begin position="77"/>
        <end position="97"/>
    </location>
</feature>
<dbReference type="GeneID" id="54483866"/>
<dbReference type="Pfam" id="PF00664">
    <property type="entry name" value="ABC_membrane"/>
    <property type="match status" value="1"/>
</dbReference>
<feature type="domain" description="ABC transmembrane type-1" evidence="13">
    <location>
        <begin position="315"/>
        <end position="593"/>
    </location>
</feature>
<dbReference type="FunFam" id="1.20.1560.10:FF:000055">
    <property type="entry name" value="ABC multidrug transporter (Eurofung)"/>
    <property type="match status" value="1"/>
</dbReference>
<feature type="transmembrane region" description="Helical" evidence="11">
    <location>
        <begin position="37"/>
        <end position="56"/>
    </location>
</feature>
<keyword evidence="4" id="KW-1003">Cell membrane</keyword>
<evidence type="ECO:0000256" key="10">
    <source>
        <dbReference type="ARBA" id="ARBA00023180"/>
    </source>
</evidence>
<dbReference type="GO" id="GO:0005524">
    <property type="term" value="F:ATP binding"/>
    <property type="evidence" value="ECO:0007669"/>
    <property type="project" value="UniProtKB-KW"/>
</dbReference>
<dbReference type="RefSeq" id="XP_033599694.1">
    <property type="nucleotide sequence ID" value="XM_033742812.1"/>
</dbReference>
<evidence type="ECO:0000256" key="7">
    <source>
        <dbReference type="ARBA" id="ARBA00022840"/>
    </source>
</evidence>
<feature type="domain" description="ABC transporter" evidence="12">
    <location>
        <begin position="672"/>
        <end position="898"/>
    </location>
</feature>
<feature type="transmembrane region" description="Helical" evidence="11">
    <location>
        <begin position="1100"/>
        <end position="1121"/>
    </location>
</feature>
<dbReference type="SUPFAM" id="SSF90123">
    <property type="entry name" value="ABC transporter transmembrane region"/>
    <property type="match status" value="2"/>
</dbReference>
<dbReference type="CDD" id="cd03244">
    <property type="entry name" value="ABCC_MRP_domain2"/>
    <property type="match status" value="1"/>
</dbReference>
<keyword evidence="8 11" id="KW-1133">Transmembrane helix</keyword>
<dbReference type="SMART" id="SM00382">
    <property type="entry name" value="AAA"/>
    <property type="match status" value="2"/>
</dbReference>
<evidence type="ECO:0000256" key="3">
    <source>
        <dbReference type="ARBA" id="ARBA00022448"/>
    </source>
</evidence>
<dbReference type="Gene3D" id="1.20.1560.10">
    <property type="entry name" value="ABC transporter type 1, transmembrane domain"/>
    <property type="match status" value="2"/>
</dbReference>
<feature type="transmembrane region" description="Helical" evidence="11">
    <location>
        <begin position="160"/>
        <end position="178"/>
    </location>
</feature>
<keyword evidence="10" id="KW-0325">Glycoprotein</keyword>
<dbReference type="CDD" id="cd18580">
    <property type="entry name" value="ABC_6TM_ABCC_D2"/>
    <property type="match status" value="1"/>
</dbReference>
<dbReference type="PANTHER" id="PTHR24223">
    <property type="entry name" value="ATP-BINDING CASSETTE SUB-FAMILY C"/>
    <property type="match status" value="1"/>
</dbReference>
<feature type="transmembrane region" description="Helical" evidence="11">
    <location>
        <begin position="449"/>
        <end position="470"/>
    </location>
</feature>
<evidence type="ECO:0000256" key="2">
    <source>
        <dbReference type="ARBA" id="ARBA00009726"/>
    </source>
</evidence>
<accession>A0A6A6W3Q5</accession>
<feature type="transmembrane region" description="Helical" evidence="11">
    <location>
        <begin position="1212"/>
        <end position="1231"/>
    </location>
</feature>
<dbReference type="Pfam" id="PF24357">
    <property type="entry name" value="TMD0_ABC"/>
    <property type="match status" value="1"/>
</dbReference>
<dbReference type="InterPro" id="IPR036640">
    <property type="entry name" value="ABC1_TM_sf"/>
</dbReference>
<proteinExistence type="inferred from homology"/>
<evidence type="ECO:0000313" key="14">
    <source>
        <dbReference type="EMBL" id="KAF2757243.1"/>
    </source>
</evidence>
<dbReference type="FunFam" id="3.40.50.300:FF:000838">
    <property type="entry name" value="ABC multidrug transporter (Eurofung)"/>
    <property type="match status" value="1"/>
</dbReference>
<dbReference type="GO" id="GO:0005886">
    <property type="term" value="C:plasma membrane"/>
    <property type="evidence" value="ECO:0007669"/>
    <property type="project" value="UniProtKB-SubCell"/>
</dbReference>
<keyword evidence="7" id="KW-0067">ATP-binding</keyword>
<keyword evidence="15" id="KW-1185">Reference proteome</keyword>
<feature type="transmembrane region" description="Helical" evidence="11">
    <location>
        <begin position="999"/>
        <end position="1021"/>
    </location>
</feature>
<dbReference type="FunFam" id="3.40.50.300:FF:001854">
    <property type="entry name" value="ABC multidrug transporter (Eurofung)"/>
    <property type="match status" value="1"/>
</dbReference>
<keyword evidence="6" id="KW-0547">Nucleotide-binding</keyword>
<dbReference type="Proteomes" id="UP000799437">
    <property type="component" value="Unassembled WGS sequence"/>
</dbReference>
<evidence type="ECO:0000256" key="4">
    <source>
        <dbReference type="ARBA" id="ARBA00022475"/>
    </source>
</evidence>
<name>A0A6A6W3Q5_9PEZI</name>
<evidence type="ECO:0000256" key="8">
    <source>
        <dbReference type="ARBA" id="ARBA00022989"/>
    </source>
</evidence>
<dbReference type="InterPro" id="IPR003439">
    <property type="entry name" value="ABC_transporter-like_ATP-bd"/>
</dbReference>
<evidence type="ECO:0000313" key="15">
    <source>
        <dbReference type="Proteomes" id="UP000799437"/>
    </source>
</evidence>
<dbReference type="Pfam" id="PF00005">
    <property type="entry name" value="ABC_tran"/>
    <property type="match status" value="2"/>
</dbReference>
<dbReference type="InterPro" id="IPR044726">
    <property type="entry name" value="ABCC_6TM_D2"/>
</dbReference>
<dbReference type="EMBL" id="ML996574">
    <property type="protein sequence ID" value="KAF2757243.1"/>
    <property type="molecule type" value="Genomic_DNA"/>
</dbReference>
<dbReference type="GO" id="GO:0016887">
    <property type="term" value="F:ATP hydrolysis activity"/>
    <property type="evidence" value="ECO:0007669"/>
    <property type="project" value="InterPro"/>
</dbReference>
<dbReference type="PANTHER" id="PTHR24223:SF269">
    <property type="entry name" value="ABC MULTIDRUG TRANSPORTER (EUROFUNG)-RELATED"/>
    <property type="match status" value="1"/>
</dbReference>
<sequence>MDNSSTERCLEIDNTFGPYAGSCRGGFDFTLYFEDTILTILPVVVLLILAPARLLYLRTTRPKVVRSRWRFVKLTGYASLAALNFAALILWIQPMSIASKASVAAAGLSFVGAILLGLLSYVEHNRSVKPSLILELYLLFTLLFDIAHARTLWLQQYNRSHAVLFILICGIKGVSLLLESQQKRHLLRPAYETCPPEALAGTFNRWTFWWLNSLFKVGFKANLDVDDLYPLDKSLQSEHLDYIMQTSWHRVTRQAADQSSSSAVSKEQTTEMALESKIPEQTTLVKKTAIPANALFGVAFKTLIWPIVAAVPYRVALIAFTFCQPLLIDRAITLSNEFLDKQSRQIGYGLIGAYVIVYSGIAVTTGQSQHLSYRTITMARGGLISMIYRKATNLQSTSTDPASALTLMSADIERITTGWQMMHDLWACIIEIVLAIYLLQRQLGAACAIPIGVSIFAMFGAAATTSLVLARQTAWLQAIEKRISATTAMLGAMKGVKMCGLKDTLQRRLQELRKEEMEISKGFRKLQIYTMAFSYITPVGAPILTFAVFSVTARNAGGNTTLDTARVFTSLSLFTLLSEPIQSFMQALVTFMGAVGSFQRIQQFLEAEEHKDYREKPGETFDAGSIHSVRKKSISEQSEISAAKTMSTEKLDFGLMLQEDRCYYNMPEAIIIQEGNFGWTEESTPVLKHVNLSVPREKVTMLIGPVGCGKSTLLKAILGELPTVSGRVGISSSSIAYCNQTPWHMNSTVQESIVGITCRYDEKWYHDVVEACALDEDFAHLPQGDQTVIGSNGVALSGGQSQRIALARAVYGQRDIVLLDDVFCSLDQDTENKVFHNLLGKNGILRRKRATIVLASSSAQRVPYADHIVAINQSGFIGEQGSFHTLNRSGGYVSSFNLQPTDWAHASVRRSFTEKTAGLFPPITHAKEELPNVVSVDAENARRTSDIAVYGYYIRAIGWMPAIIFVLGIMSFVFCYTFPSIWVKWWAAANIETPNGNLGYWLGIYAVLGLSAIVSLLIATWQIIITAVPRSGVAFHEKILKTVLNAPMRFFSTTDTGVTINRFSQDLQLIDMDLPVNALQTFTVVVMCIAQMVLIGVASAYAAISFPICVIVLYLVQKFYLRTSRQLRFLDLEAKSPLMSELVECLGGLATIRAFCWQDALQVRVRGLLDRSQRPFYLLFAVQRWITLVLDLMVAAVAVLLISLVVNLRGQLSAGYVGVAMLNVIMFSQYIKQLVVFWTMLETNIGAIARIKSFTEDTADEHQQHESQQPPAVWPSKGSIEFKNVSASYKPPSNVLENLDLSIQPGQKVAICGRTGSGKSSLMLTLFRMLDQTSGSLIIDGIDIATIPRQTVRSRIIGVPQDAYLFPGTVQENASPTGTAAESDIIEALESVQLWNIISEKGGLSTLVEDCHFSQGQKQLFCLARAMLRPGRILVLDEATSSVDAQTEVVIQDVLRTKFAYHTVITVAHKLDSILDFDRVAMMEGGRIVEYDAPYSLLSQPESKFAQLYHSAEESEST</sequence>
<evidence type="ECO:0000256" key="9">
    <source>
        <dbReference type="ARBA" id="ARBA00023136"/>
    </source>
</evidence>
<dbReference type="Gene3D" id="3.40.50.300">
    <property type="entry name" value="P-loop containing nucleotide triphosphate hydrolases"/>
    <property type="match status" value="2"/>
</dbReference>
<evidence type="ECO:0000259" key="12">
    <source>
        <dbReference type="PROSITE" id="PS50893"/>
    </source>
</evidence>
<feature type="transmembrane region" description="Helical" evidence="11">
    <location>
        <begin position="571"/>
        <end position="595"/>
    </location>
</feature>
<dbReference type="InterPro" id="IPR003593">
    <property type="entry name" value="AAA+_ATPase"/>
</dbReference>
<gene>
    <name evidence="14" type="ORF">EJ05DRAFT_466563</name>
</gene>
<dbReference type="CDD" id="cd18579">
    <property type="entry name" value="ABC_6TM_ABCC_D1"/>
    <property type="match status" value="1"/>
</dbReference>
<dbReference type="InterPro" id="IPR056227">
    <property type="entry name" value="TMD0_ABC"/>
</dbReference>
<feature type="transmembrane region" description="Helical" evidence="11">
    <location>
        <begin position="952"/>
        <end position="979"/>
    </location>
</feature>
<dbReference type="InterPro" id="IPR050173">
    <property type="entry name" value="ABC_transporter_C-like"/>
</dbReference>
<dbReference type="CDD" id="cd03250">
    <property type="entry name" value="ABCC_MRP_domain1"/>
    <property type="match status" value="1"/>
</dbReference>
<feature type="transmembrane region" description="Helical" evidence="11">
    <location>
        <begin position="103"/>
        <end position="122"/>
    </location>
</feature>
<comment type="subcellular location">
    <subcellularLocation>
        <location evidence="1">Cell membrane</location>
        <topology evidence="1">Multi-pass membrane protein</topology>
    </subcellularLocation>
</comment>
<feature type="transmembrane region" description="Helical" evidence="11">
    <location>
        <begin position="528"/>
        <end position="551"/>
    </location>
</feature>
<feature type="domain" description="ABC transporter" evidence="12">
    <location>
        <begin position="1280"/>
        <end position="1510"/>
    </location>
</feature>
<evidence type="ECO:0000259" key="13">
    <source>
        <dbReference type="PROSITE" id="PS50929"/>
    </source>
</evidence>
<evidence type="ECO:0000256" key="1">
    <source>
        <dbReference type="ARBA" id="ARBA00004651"/>
    </source>
</evidence>
<feature type="transmembrane region" description="Helical" evidence="11">
    <location>
        <begin position="134"/>
        <end position="154"/>
    </location>
</feature>
<protein>
    <submittedName>
        <fullName evidence="14">Canalicular multispecific organic anion transporter 1</fullName>
    </submittedName>
</protein>
<dbReference type="PROSITE" id="PS50893">
    <property type="entry name" value="ABC_TRANSPORTER_2"/>
    <property type="match status" value="2"/>
</dbReference>
<dbReference type="GO" id="GO:0140359">
    <property type="term" value="F:ABC-type transporter activity"/>
    <property type="evidence" value="ECO:0007669"/>
    <property type="project" value="InterPro"/>
</dbReference>
<dbReference type="PROSITE" id="PS00211">
    <property type="entry name" value="ABC_TRANSPORTER_1"/>
    <property type="match status" value="2"/>
</dbReference>
<reference evidence="14" key="1">
    <citation type="journal article" date="2020" name="Stud. Mycol.">
        <title>101 Dothideomycetes genomes: a test case for predicting lifestyles and emergence of pathogens.</title>
        <authorList>
            <person name="Haridas S."/>
            <person name="Albert R."/>
            <person name="Binder M."/>
            <person name="Bloem J."/>
            <person name="Labutti K."/>
            <person name="Salamov A."/>
            <person name="Andreopoulos B."/>
            <person name="Baker S."/>
            <person name="Barry K."/>
            <person name="Bills G."/>
            <person name="Bluhm B."/>
            <person name="Cannon C."/>
            <person name="Castanera R."/>
            <person name="Culley D."/>
            <person name="Daum C."/>
            <person name="Ezra D."/>
            <person name="Gonzalez J."/>
            <person name="Henrissat B."/>
            <person name="Kuo A."/>
            <person name="Liang C."/>
            <person name="Lipzen A."/>
            <person name="Lutzoni F."/>
            <person name="Magnuson J."/>
            <person name="Mondo S."/>
            <person name="Nolan M."/>
            <person name="Ohm R."/>
            <person name="Pangilinan J."/>
            <person name="Park H.-J."/>
            <person name="Ramirez L."/>
            <person name="Alfaro M."/>
            <person name="Sun H."/>
            <person name="Tritt A."/>
            <person name="Yoshinaga Y."/>
            <person name="Zwiers L.-H."/>
            <person name="Turgeon B."/>
            <person name="Goodwin S."/>
            <person name="Spatafora J."/>
            <person name="Crous P."/>
            <person name="Grigoriev I."/>
        </authorList>
    </citation>
    <scope>NUCLEOTIDE SEQUENCE</scope>
    <source>
        <strain evidence="14">CBS 121739</strain>
    </source>
</reference>
<evidence type="ECO:0000256" key="6">
    <source>
        <dbReference type="ARBA" id="ARBA00022741"/>
    </source>
</evidence>
<dbReference type="PROSITE" id="PS50929">
    <property type="entry name" value="ABC_TM1F"/>
    <property type="match status" value="2"/>
</dbReference>
<evidence type="ECO:0000256" key="11">
    <source>
        <dbReference type="SAM" id="Phobius"/>
    </source>
</evidence>
<feature type="transmembrane region" description="Helical" evidence="11">
    <location>
        <begin position="424"/>
        <end position="443"/>
    </location>
</feature>
<dbReference type="InterPro" id="IPR017871">
    <property type="entry name" value="ABC_transporter-like_CS"/>
</dbReference>
<comment type="similarity">
    <text evidence="2">Belongs to the ABC transporter superfamily. ABCC family. Conjugate transporter (TC 3.A.1.208) subfamily.</text>
</comment>
<feature type="transmembrane region" description="Helical" evidence="11">
    <location>
        <begin position="303"/>
        <end position="327"/>
    </location>
</feature>